<dbReference type="InterPro" id="IPR046960">
    <property type="entry name" value="PPR_At4g14850-like_plant"/>
</dbReference>
<dbReference type="Gene3D" id="1.25.40.10">
    <property type="entry name" value="Tetratricopeptide repeat domain"/>
    <property type="match status" value="3"/>
</dbReference>
<evidence type="ECO:0000256" key="1">
    <source>
        <dbReference type="ARBA" id="ARBA00022737"/>
    </source>
</evidence>
<evidence type="ECO:0000313" key="3">
    <source>
        <dbReference type="EMBL" id="KAG9451390.1"/>
    </source>
</evidence>
<dbReference type="PANTHER" id="PTHR47926:SF378">
    <property type="entry name" value="PENTATRICOPEPTIDE REPEAT (PPR) SUPERFAMILY PROTEIN"/>
    <property type="match status" value="1"/>
</dbReference>
<dbReference type="Proteomes" id="UP000825729">
    <property type="component" value="Unassembled WGS sequence"/>
</dbReference>
<dbReference type="Pfam" id="PF13041">
    <property type="entry name" value="PPR_2"/>
    <property type="match status" value="1"/>
</dbReference>
<dbReference type="FunFam" id="1.25.40.10:FF:000381">
    <property type="entry name" value="Pentatricopeptide repeat-containing protein"/>
    <property type="match status" value="1"/>
</dbReference>
<feature type="repeat" description="PPR" evidence="2">
    <location>
        <begin position="349"/>
        <end position="383"/>
    </location>
</feature>
<gene>
    <name evidence="3" type="ORF">H6P81_011355</name>
</gene>
<dbReference type="PROSITE" id="PS51375">
    <property type="entry name" value="PPR"/>
    <property type="match status" value="4"/>
</dbReference>
<dbReference type="SUPFAM" id="SSF48452">
    <property type="entry name" value="TPR-like"/>
    <property type="match status" value="1"/>
</dbReference>
<feature type="repeat" description="PPR" evidence="2">
    <location>
        <begin position="179"/>
        <end position="213"/>
    </location>
</feature>
<dbReference type="InterPro" id="IPR011990">
    <property type="entry name" value="TPR-like_helical_dom_sf"/>
</dbReference>
<sequence length="475" mass="54053">MAIFLASSPQAFQNLNNRSFLIVPPKHSAQCLLPSRCPFSGSNQTLNVSSNDWPFELRMREALNVLELMKAQGMNPEPALFCSLLRSCADEQNLEIGRVVHAKITEYVVEEDALVANNLIYMYAKCGDLRSARKLFDEMPKRNTVSWTSVMSMYNEFGRPKESLRLYRLMKSSTDVKANAFTYATVLDCCAKTRNLKMGMEIHEDVIRDGCEGDRFVITALIDTYAKCGRIEEARKIFNRMTEPTIVAYTAMIEGYNINSRSEAALGIIRGLFQGGIDKNVLKELGFGCMIRACILEAAVRQGQEIHCLIIKFGFKMGARTLSSLIHLYCEANKMAFARCLFDDLVLVDKEMWRRMVSGYVRNGMKQEAWQIFSRMLSYNAEPDQFVFSQILGACDDMLNLGEVKQMHAWYFKGGCGLFSASAVDRLVNLYRRLDEFEEAQKLEKWQLEANSHASVDGKHQTITWMKSILAKFSY</sequence>
<name>A0AAV7ETH8_ARIFI</name>
<feature type="repeat" description="PPR" evidence="2">
    <location>
        <begin position="214"/>
        <end position="248"/>
    </location>
</feature>
<dbReference type="PANTHER" id="PTHR47926">
    <property type="entry name" value="PENTATRICOPEPTIDE REPEAT-CONTAINING PROTEIN"/>
    <property type="match status" value="1"/>
</dbReference>
<dbReference type="GO" id="GO:0003723">
    <property type="term" value="F:RNA binding"/>
    <property type="evidence" value="ECO:0007669"/>
    <property type="project" value="InterPro"/>
</dbReference>
<evidence type="ECO:0000256" key="2">
    <source>
        <dbReference type="PROSITE-ProRule" id="PRU00708"/>
    </source>
</evidence>
<proteinExistence type="predicted"/>
<dbReference type="InterPro" id="IPR002885">
    <property type="entry name" value="PPR_rpt"/>
</dbReference>
<protein>
    <recommendedName>
        <fullName evidence="5">Pentatricopeptide repeat-containing protein</fullName>
    </recommendedName>
</protein>
<comment type="caution">
    <text evidence="3">The sequence shown here is derived from an EMBL/GenBank/DDBJ whole genome shotgun (WGS) entry which is preliminary data.</text>
</comment>
<dbReference type="GO" id="GO:0009451">
    <property type="term" value="P:RNA modification"/>
    <property type="evidence" value="ECO:0007669"/>
    <property type="project" value="InterPro"/>
</dbReference>
<keyword evidence="1" id="KW-0677">Repeat</keyword>
<keyword evidence="4" id="KW-1185">Reference proteome</keyword>
<dbReference type="Pfam" id="PF01535">
    <property type="entry name" value="PPR"/>
    <property type="match status" value="4"/>
</dbReference>
<reference evidence="3 4" key="1">
    <citation type="submission" date="2021-07" db="EMBL/GenBank/DDBJ databases">
        <title>The Aristolochia fimbriata genome: insights into angiosperm evolution, floral development and chemical biosynthesis.</title>
        <authorList>
            <person name="Jiao Y."/>
        </authorList>
    </citation>
    <scope>NUCLEOTIDE SEQUENCE [LARGE SCALE GENOMIC DNA]</scope>
    <source>
        <strain evidence="3">IBCAS-2021</strain>
        <tissue evidence="3">Leaf</tissue>
    </source>
</reference>
<dbReference type="NCBIfam" id="TIGR00756">
    <property type="entry name" value="PPR"/>
    <property type="match status" value="5"/>
</dbReference>
<accession>A0AAV7ETH8</accession>
<dbReference type="EMBL" id="JAINDJ010000004">
    <property type="protein sequence ID" value="KAG9451390.1"/>
    <property type="molecule type" value="Genomic_DNA"/>
</dbReference>
<evidence type="ECO:0008006" key="5">
    <source>
        <dbReference type="Google" id="ProtNLM"/>
    </source>
</evidence>
<dbReference type="AlphaFoldDB" id="A0AAV7ETH8"/>
<feature type="repeat" description="PPR" evidence="2">
    <location>
        <begin position="112"/>
        <end position="146"/>
    </location>
</feature>
<evidence type="ECO:0000313" key="4">
    <source>
        <dbReference type="Proteomes" id="UP000825729"/>
    </source>
</evidence>
<organism evidence="3 4">
    <name type="scientific">Aristolochia fimbriata</name>
    <name type="common">White veined hardy Dutchman's pipe vine</name>
    <dbReference type="NCBI Taxonomy" id="158543"/>
    <lineage>
        <taxon>Eukaryota</taxon>
        <taxon>Viridiplantae</taxon>
        <taxon>Streptophyta</taxon>
        <taxon>Embryophyta</taxon>
        <taxon>Tracheophyta</taxon>
        <taxon>Spermatophyta</taxon>
        <taxon>Magnoliopsida</taxon>
        <taxon>Magnoliidae</taxon>
        <taxon>Piperales</taxon>
        <taxon>Aristolochiaceae</taxon>
        <taxon>Aristolochia</taxon>
    </lineage>
</organism>